<proteinExistence type="predicted"/>
<reference evidence="3 4" key="1">
    <citation type="submission" date="2018-06" db="EMBL/GenBank/DDBJ databases">
        <title>Comparative genomics reveals the genomic features of Rhizophagus irregularis, R. cerebriforme, R. diaphanum and Gigaspora rosea, and their symbiotic lifestyle signature.</title>
        <authorList>
            <person name="Morin E."/>
            <person name="San Clemente H."/>
            <person name="Chen E.C.H."/>
            <person name="De La Providencia I."/>
            <person name="Hainaut M."/>
            <person name="Kuo A."/>
            <person name="Kohler A."/>
            <person name="Murat C."/>
            <person name="Tang N."/>
            <person name="Roy S."/>
            <person name="Loubradou J."/>
            <person name="Henrissat B."/>
            <person name="Grigoriev I.V."/>
            <person name="Corradi N."/>
            <person name="Roux C."/>
            <person name="Martin F.M."/>
        </authorList>
    </citation>
    <scope>NUCLEOTIDE SEQUENCE [LARGE SCALE GENOMIC DNA]</scope>
    <source>
        <strain evidence="3 4">DAOM 194757</strain>
    </source>
</reference>
<name>A0A397VZ74_9GLOM</name>
<evidence type="ECO:0000256" key="2">
    <source>
        <dbReference type="SAM" id="SignalP"/>
    </source>
</evidence>
<organism evidence="3 4">
    <name type="scientific">Gigaspora rosea</name>
    <dbReference type="NCBI Taxonomy" id="44941"/>
    <lineage>
        <taxon>Eukaryota</taxon>
        <taxon>Fungi</taxon>
        <taxon>Fungi incertae sedis</taxon>
        <taxon>Mucoromycota</taxon>
        <taxon>Glomeromycotina</taxon>
        <taxon>Glomeromycetes</taxon>
        <taxon>Diversisporales</taxon>
        <taxon>Gigasporaceae</taxon>
        <taxon>Gigaspora</taxon>
    </lineage>
</organism>
<sequence>MNIYLFFLFIFFLNFPIKRTKHCYNNKKDSSLFKFLDHTAIKFWLKYFFRRIMRVYPTYVIVLLSIVSLIL</sequence>
<keyword evidence="1" id="KW-0812">Transmembrane</keyword>
<feature type="chain" id="PRO_5017243110" evidence="2">
    <location>
        <begin position="21"/>
        <end position="71"/>
    </location>
</feature>
<gene>
    <name evidence="3" type="ORF">C2G38_2062460</name>
</gene>
<keyword evidence="1" id="KW-0472">Membrane</keyword>
<evidence type="ECO:0000313" key="3">
    <source>
        <dbReference type="EMBL" id="RIB27268.1"/>
    </source>
</evidence>
<keyword evidence="2" id="KW-0732">Signal</keyword>
<dbReference type="AlphaFoldDB" id="A0A397VZ74"/>
<evidence type="ECO:0000313" key="4">
    <source>
        <dbReference type="Proteomes" id="UP000266673"/>
    </source>
</evidence>
<dbReference type="EMBL" id="QKWP01000104">
    <property type="protein sequence ID" value="RIB27268.1"/>
    <property type="molecule type" value="Genomic_DNA"/>
</dbReference>
<protein>
    <submittedName>
        <fullName evidence="3">Uncharacterized protein</fullName>
    </submittedName>
</protein>
<feature type="signal peptide" evidence="2">
    <location>
        <begin position="1"/>
        <end position="20"/>
    </location>
</feature>
<accession>A0A397VZ74</accession>
<evidence type="ECO:0000256" key="1">
    <source>
        <dbReference type="SAM" id="Phobius"/>
    </source>
</evidence>
<dbReference type="Proteomes" id="UP000266673">
    <property type="component" value="Unassembled WGS sequence"/>
</dbReference>
<keyword evidence="4" id="KW-1185">Reference proteome</keyword>
<comment type="caution">
    <text evidence="3">The sequence shown here is derived from an EMBL/GenBank/DDBJ whole genome shotgun (WGS) entry which is preliminary data.</text>
</comment>
<keyword evidence="1" id="KW-1133">Transmembrane helix</keyword>
<feature type="transmembrane region" description="Helical" evidence="1">
    <location>
        <begin position="52"/>
        <end position="70"/>
    </location>
</feature>